<dbReference type="InterPro" id="IPR029044">
    <property type="entry name" value="Nucleotide-diphossugar_trans"/>
</dbReference>
<keyword evidence="4 7" id="KW-0812">Transmembrane</keyword>
<dbReference type="EMBL" id="JADQDC010000005">
    <property type="protein sequence ID" value="MBF9151152.1"/>
    <property type="molecule type" value="Genomic_DNA"/>
</dbReference>
<dbReference type="PANTHER" id="PTHR43867">
    <property type="entry name" value="CELLULOSE SYNTHASE CATALYTIC SUBUNIT A [UDP-FORMING]"/>
    <property type="match status" value="1"/>
</dbReference>
<comment type="subcellular location">
    <subcellularLocation>
        <location evidence="1">Membrane</location>
        <topology evidence="1">Multi-pass membrane protein</topology>
    </subcellularLocation>
</comment>
<evidence type="ECO:0000256" key="5">
    <source>
        <dbReference type="ARBA" id="ARBA00022989"/>
    </source>
</evidence>
<keyword evidence="6 7" id="KW-0472">Membrane</keyword>
<dbReference type="Pfam" id="PF13641">
    <property type="entry name" value="Glyco_tranf_2_3"/>
    <property type="match status" value="1"/>
</dbReference>
<evidence type="ECO:0000256" key="6">
    <source>
        <dbReference type="ARBA" id="ARBA00023136"/>
    </source>
</evidence>
<evidence type="ECO:0000256" key="4">
    <source>
        <dbReference type="ARBA" id="ARBA00022692"/>
    </source>
</evidence>
<evidence type="ECO:0000313" key="8">
    <source>
        <dbReference type="EMBL" id="MBF9151152.1"/>
    </source>
</evidence>
<dbReference type="PANTHER" id="PTHR43867:SF2">
    <property type="entry name" value="CELLULOSE SYNTHASE CATALYTIC SUBUNIT A [UDP-FORMING]"/>
    <property type="match status" value="1"/>
</dbReference>
<reference evidence="8 9" key="1">
    <citation type="submission" date="2020-11" db="EMBL/GenBank/DDBJ databases">
        <title>The genome sequence of Novosphingobium sp. 1Y9A.</title>
        <authorList>
            <person name="Liu Y."/>
        </authorList>
    </citation>
    <scope>NUCLEOTIDE SEQUENCE [LARGE SCALE GENOMIC DNA]</scope>
    <source>
        <strain evidence="8 9">1Y9A</strain>
    </source>
</reference>
<keyword evidence="9" id="KW-1185">Reference proteome</keyword>
<evidence type="ECO:0000256" key="3">
    <source>
        <dbReference type="ARBA" id="ARBA00022679"/>
    </source>
</evidence>
<evidence type="ECO:0000256" key="7">
    <source>
        <dbReference type="SAM" id="Phobius"/>
    </source>
</evidence>
<keyword evidence="2" id="KW-0328">Glycosyltransferase</keyword>
<dbReference type="RefSeq" id="WP_196275482.1">
    <property type="nucleotide sequence ID" value="NZ_JADQDC010000005.1"/>
</dbReference>
<evidence type="ECO:0000313" key="9">
    <source>
        <dbReference type="Proteomes" id="UP000600799"/>
    </source>
</evidence>
<comment type="caution">
    <text evidence="8">The sequence shown here is derived from an EMBL/GenBank/DDBJ whole genome shotgun (WGS) entry which is preliminary data.</text>
</comment>
<protein>
    <submittedName>
        <fullName evidence="8">Glycosyl transferase family protein</fullName>
    </submittedName>
</protein>
<dbReference type="Gene3D" id="3.90.550.10">
    <property type="entry name" value="Spore Coat Polysaccharide Biosynthesis Protein SpsA, Chain A"/>
    <property type="match status" value="1"/>
</dbReference>
<dbReference type="SUPFAM" id="SSF53448">
    <property type="entry name" value="Nucleotide-diphospho-sugar transferases"/>
    <property type="match status" value="1"/>
</dbReference>
<dbReference type="GO" id="GO:0016740">
    <property type="term" value="F:transferase activity"/>
    <property type="evidence" value="ECO:0007669"/>
    <property type="project" value="UniProtKB-KW"/>
</dbReference>
<name>A0ABS0HFY1_9SPHN</name>
<evidence type="ECO:0000256" key="2">
    <source>
        <dbReference type="ARBA" id="ARBA00022676"/>
    </source>
</evidence>
<dbReference type="NCBIfam" id="NF011307">
    <property type="entry name" value="PRK14716.1-5"/>
    <property type="match status" value="1"/>
</dbReference>
<sequence>MSSWPTYPALQWLAVAEHELLLFAAIWFAIFALDELAVDLAWLRLRLSGRAWTPRLSHPCTAELEGLAVVLVPAWLESRVIGPMVRHALQSWPQRNLRIYVGCYRNDLATIAVLSSLAPDPRLRVVVHDRDGPTTKADCLNRIYRAICEDERRSAVRVRALILHDAEDMVHPAALTLMDRALDTADFVQLPVRPEPQASSRWIAGHYCDEFAEAHARDMVVRHHIGAALPSAGVGCAFSRGAIDRILAARSSAEPFAAECLTEDYECGLLVHQTGGRSVFLRVRDSAGALVATREFFPSNLVASVRQKTRWVHGIAFQGWDRLGWKCAPGDVWMRLRDRRGPLVALVLAAAYLLVLLWPLVLLAKATGFAQPVDDGPLLRAVLAFNLASLVWRLIMRAWFTGREYGAIEAVRAILRFPVGNVIAVLAARRAIAAYIRVLAGGRLRWEHTVHHVHVCQAASPARSEAANERHQPLPAAA</sequence>
<accession>A0ABS0HFY1</accession>
<proteinExistence type="predicted"/>
<gene>
    <name evidence="8" type="ORF">I2488_09080</name>
</gene>
<evidence type="ECO:0000256" key="1">
    <source>
        <dbReference type="ARBA" id="ARBA00004141"/>
    </source>
</evidence>
<feature type="transmembrane region" description="Helical" evidence="7">
    <location>
        <begin position="378"/>
        <end position="395"/>
    </location>
</feature>
<dbReference type="InterPro" id="IPR050321">
    <property type="entry name" value="Glycosyltr_2/OpgH_subfam"/>
</dbReference>
<keyword evidence="3 8" id="KW-0808">Transferase</keyword>
<keyword evidence="5 7" id="KW-1133">Transmembrane helix</keyword>
<organism evidence="8 9">
    <name type="scientific">Novosphingobium jiangmenense</name>
    <dbReference type="NCBI Taxonomy" id="2791981"/>
    <lineage>
        <taxon>Bacteria</taxon>
        <taxon>Pseudomonadati</taxon>
        <taxon>Pseudomonadota</taxon>
        <taxon>Alphaproteobacteria</taxon>
        <taxon>Sphingomonadales</taxon>
        <taxon>Sphingomonadaceae</taxon>
        <taxon>Novosphingobium</taxon>
    </lineage>
</organism>
<feature type="transmembrane region" description="Helical" evidence="7">
    <location>
        <begin position="20"/>
        <end position="43"/>
    </location>
</feature>
<feature type="transmembrane region" description="Helical" evidence="7">
    <location>
        <begin position="343"/>
        <end position="366"/>
    </location>
</feature>
<dbReference type="Proteomes" id="UP000600799">
    <property type="component" value="Unassembled WGS sequence"/>
</dbReference>